<dbReference type="Proteomes" id="UP000799423">
    <property type="component" value="Unassembled WGS sequence"/>
</dbReference>
<evidence type="ECO:0000313" key="1">
    <source>
        <dbReference type="EMBL" id="KAF2849383.1"/>
    </source>
</evidence>
<dbReference type="AlphaFoldDB" id="A0A6A7B276"/>
<sequence length="140" mass="15671">MASDVKASSDSRGAVSGRKLMRIDYSQDTRATYRDFAFACIVTEPNDILAAALRRLSPNSPLDWPAWLPGWRLSTTSTHGRNLPTTWSMESVTMGVVNVTVECSWPFIKSGYEDIDNNRTLADFYDNEPRVTPSSSSMRE</sequence>
<reference evidence="1" key="1">
    <citation type="submission" date="2020-01" db="EMBL/GenBank/DDBJ databases">
        <authorList>
            <consortium name="DOE Joint Genome Institute"/>
            <person name="Haridas S."/>
            <person name="Albert R."/>
            <person name="Binder M."/>
            <person name="Bloem J."/>
            <person name="Labutti K."/>
            <person name="Salamov A."/>
            <person name="Andreopoulos B."/>
            <person name="Baker S.E."/>
            <person name="Barry K."/>
            <person name="Bills G."/>
            <person name="Bluhm B.H."/>
            <person name="Cannon C."/>
            <person name="Castanera R."/>
            <person name="Culley D.E."/>
            <person name="Daum C."/>
            <person name="Ezra D."/>
            <person name="Gonzalez J.B."/>
            <person name="Henrissat B."/>
            <person name="Kuo A."/>
            <person name="Liang C."/>
            <person name="Lipzen A."/>
            <person name="Lutzoni F."/>
            <person name="Magnuson J."/>
            <person name="Mondo S."/>
            <person name="Nolan M."/>
            <person name="Ohm R."/>
            <person name="Pangilinan J."/>
            <person name="Park H.-J."/>
            <person name="Ramirez L."/>
            <person name="Alfaro M."/>
            <person name="Sun H."/>
            <person name="Tritt A."/>
            <person name="Yoshinaga Y."/>
            <person name="Zwiers L.-H."/>
            <person name="Turgeon B.G."/>
            <person name="Goodwin S.B."/>
            <person name="Spatafora J.W."/>
            <person name="Crous P.W."/>
            <person name="Grigoriev I.V."/>
        </authorList>
    </citation>
    <scope>NUCLEOTIDE SEQUENCE</scope>
    <source>
        <strain evidence="1">IPT5</strain>
    </source>
</reference>
<proteinExistence type="predicted"/>
<name>A0A6A7B276_9PLEO</name>
<accession>A0A6A7B276</accession>
<keyword evidence="2" id="KW-1185">Reference proteome</keyword>
<dbReference type="EMBL" id="MU006312">
    <property type="protein sequence ID" value="KAF2849383.1"/>
    <property type="molecule type" value="Genomic_DNA"/>
</dbReference>
<gene>
    <name evidence="1" type="ORF">T440DRAFT_480230</name>
</gene>
<protein>
    <submittedName>
        <fullName evidence="1">Uncharacterized protein</fullName>
    </submittedName>
</protein>
<evidence type="ECO:0000313" key="2">
    <source>
        <dbReference type="Proteomes" id="UP000799423"/>
    </source>
</evidence>
<organism evidence="1 2">
    <name type="scientific">Plenodomus tracheiphilus IPT5</name>
    <dbReference type="NCBI Taxonomy" id="1408161"/>
    <lineage>
        <taxon>Eukaryota</taxon>
        <taxon>Fungi</taxon>
        <taxon>Dikarya</taxon>
        <taxon>Ascomycota</taxon>
        <taxon>Pezizomycotina</taxon>
        <taxon>Dothideomycetes</taxon>
        <taxon>Pleosporomycetidae</taxon>
        <taxon>Pleosporales</taxon>
        <taxon>Pleosporineae</taxon>
        <taxon>Leptosphaeriaceae</taxon>
        <taxon>Plenodomus</taxon>
    </lineage>
</organism>